<evidence type="ECO:0000313" key="3">
    <source>
        <dbReference type="Proteomes" id="UP001287286"/>
    </source>
</evidence>
<name>A0ABR0CEH4_PURLI</name>
<reference evidence="2 3" key="1">
    <citation type="journal article" date="2024" name="Microbiol. Resour. Announc.">
        <title>Genome annotations for the ascomycete fungi Trichoderma harzianum, Trichoderma aggressivum, and Purpureocillium lilacinum.</title>
        <authorList>
            <person name="Beijen E.P.W."/>
            <person name="Ohm R.A."/>
        </authorList>
    </citation>
    <scope>NUCLEOTIDE SEQUENCE [LARGE SCALE GENOMIC DNA]</scope>
    <source>
        <strain evidence="2 3">CBS 150709</strain>
    </source>
</reference>
<sequence>MHRWMSTTALDWRGRARGRQVAPSGPRAGSRSARRTPVAQPSLASALSSALPVHLMQWMAAKRCVAVAANAGTTVCTAGTWNSPTAGQALLGTALHRAAAGLRCAIPPRLRYPSNLKWNLEGCAGGGLTGAASCLALPCPGSSPSGRPA</sequence>
<evidence type="ECO:0000256" key="1">
    <source>
        <dbReference type="SAM" id="MobiDB-lite"/>
    </source>
</evidence>
<organism evidence="2 3">
    <name type="scientific">Purpureocillium lilacinum</name>
    <name type="common">Paecilomyces lilacinus</name>
    <dbReference type="NCBI Taxonomy" id="33203"/>
    <lineage>
        <taxon>Eukaryota</taxon>
        <taxon>Fungi</taxon>
        <taxon>Dikarya</taxon>
        <taxon>Ascomycota</taxon>
        <taxon>Pezizomycotina</taxon>
        <taxon>Sordariomycetes</taxon>
        <taxon>Hypocreomycetidae</taxon>
        <taxon>Hypocreales</taxon>
        <taxon>Ophiocordycipitaceae</taxon>
        <taxon>Purpureocillium</taxon>
    </lineage>
</organism>
<keyword evidence="3" id="KW-1185">Reference proteome</keyword>
<feature type="compositionally biased region" description="Low complexity" evidence="1">
    <location>
        <begin position="22"/>
        <end position="31"/>
    </location>
</feature>
<gene>
    <name evidence="2" type="ORF">Purlil1_1310</name>
</gene>
<evidence type="ECO:0000313" key="2">
    <source>
        <dbReference type="EMBL" id="KAK4094705.1"/>
    </source>
</evidence>
<dbReference type="EMBL" id="JAWRVI010000003">
    <property type="protein sequence ID" value="KAK4094705.1"/>
    <property type="molecule type" value="Genomic_DNA"/>
</dbReference>
<protein>
    <submittedName>
        <fullName evidence="2">Uncharacterized protein</fullName>
    </submittedName>
</protein>
<feature type="region of interest" description="Disordered" evidence="1">
    <location>
        <begin position="15"/>
        <end position="39"/>
    </location>
</feature>
<accession>A0ABR0CEH4</accession>
<proteinExistence type="predicted"/>
<comment type="caution">
    <text evidence="2">The sequence shown here is derived from an EMBL/GenBank/DDBJ whole genome shotgun (WGS) entry which is preliminary data.</text>
</comment>
<dbReference type="Proteomes" id="UP001287286">
    <property type="component" value="Unassembled WGS sequence"/>
</dbReference>